<dbReference type="InterPro" id="IPR007419">
    <property type="entry name" value="BFD-like_2Fe2S-bd_dom"/>
</dbReference>
<evidence type="ECO:0000256" key="4">
    <source>
        <dbReference type="ARBA" id="ARBA00010429"/>
    </source>
</evidence>
<dbReference type="OrthoDB" id="9768666at2"/>
<evidence type="ECO:0000256" key="6">
    <source>
        <dbReference type="ARBA" id="ARBA00022723"/>
    </source>
</evidence>
<evidence type="ECO:0000256" key="9">
    <source>
        <dbReference type="ARBA" id="ARBA00023014"/>
    </source>
</evidence>
<dbReference type="Pfam" id="PF07992">
    <property type="entry name" value="Pyr_redox_2"/>
    <property type="match status" value="1"/>
</dbReference>
<evidence type="ECO:0000259" key="10">
    <source>
        <dbReference type="Pfam" id="PF04324"/>
    </source>
</evidence>
<evidence type="ECO:0000259" key="11">
    <source>
        <dbReference type="Pfam" id="PF07992"/>
    </source>
</evidence>
<evidence type="ECO:0000256" key="5">
    <source>
        <dbReference type="ARBA" id="ARBA00022617"/>
    </source>
</evidence>
<keyword evidence="6" id="KW-0479">Metal-binding</keyword>
<proteinExistence type="inferred from homology"/>
<organism evidence="12 13">
    <name type="scientific">Actinopolyspora saharensis</name>
    <dbReference type="NCBI Taxonomy" id="995062"/>
    <lineage>
        <taxon>Bacteria</taxon>
        <taxon>Bacillati</taxon>
        <taxon>Actinomycetota</taxon>
        <taxon>Actinomycetes</taxon>
        <taxon>Actinopolysporales</taxon>
        <taxon>Actinopolysporaceae</taxon>
        <taxon>Actinopolyspora</taxon>
    </lineage>
</organism>
<evidence type="ECO:0000313" key="12">
    <source>
        <dbReference type="EMBL" id="SDQ27808.1"/>
    </source>
</evidence>
<dbReference type="EMBL" id="FNKO01000001">
    <property type="protein sequence ID" value="SDQ27808.1"/>
    <property type="molecule type" value="Genomic_DNA"/>
</dbReference>
<feature type="domain" description="BFD-like [2Fe-2S]-binding" evidence="10">
    <location>
        <begin position="413"/>
        <end position="458"/>
    </location>
</feature>
<keyword evidence="5" id="KW-0349">Heme</keyword>
<comment type="similarity">
    <text evidence="4">Belongs to the nitrite and sulfite reductase 4Fe-4S domain family.</text>
</comment>
<dbReference type="STRING" id="995062.SAMN04489718_1095"/>
<evidence type="ECO:0000256" key="2">
    <source>
        <dbReference type="ARBA" id="ARBA00001966"/>
    </source>
</evidence>
<protein>
    <submittedName>
        <fullName evidence="12">Assimilatory nitrate reductase electron transfer subunit</fullName>
    </submittedName>
</protein>
<reference evidence="13" key="1">
    <citation type="submission" date="2016-10" db="EMBL/GenBank/DDBJ databases">
        <authorList>
            <person name="Varghese N."/>
            <person name="Submissions S."/>
        </authorList>
    </citation>
    <scope>NUCLEOTIDE SEQUENCE [LARGE SCALE GENOMIC DNA]</scope>
    <source>
        <strain evidence="13">DSM 45459</strain>
    </source>
</reference>
<feature type="domain" description="FAD/NAD(P)-binding" evidence="11">
    <location>
        <begin position="3"/>
        <end position="277"/>
    </location>
</feature>
<keyword evidence="13" id="KW-1185">Reference proteome</keyword>
<dbReference type="SUPFAM" id="SSF51905">
    <property type="entry name" value="FAD/NAD(P)-binding domain"/>
    <property type="match status" value="2"/>
</dbReference>
<dbReference type="InterPro" id="IPR036188">
    <property type="entry name" value="FAD/NAD-bd_sf"/>
</dbReference>
<comment type="cofactor">
    <cofactor evidence="1">
        <name>siroheme</name>
        <dbReference type="ChEBI" id="CHEBI:60052"/>
    </cofactor>
</comment>
<dbReference type="PRINTS" id="PR00368">
    <property type="entry name" value="FADPNR"/>
</dbReference>
<evidence type="ECO:0000256" key="1">
    <source>
        <dbReference type="ARBA" id="ARBA00001929"/>
    </source>
</evidence>
<keyword evidence="8" id="KW-0408">Iron</keyword>
<dbReference type="AlphaFoldDB" id="A0A1H0ZK09"/>
<evidence type="ECO:0000256" key="3">
    <source>
        <dbReference type="ARBA" id="ARBA00005096"/>
    </source>
</evidence>
<dbReference type="Gene3D" id="1.10.10.1100">
    <property type="entry name" value="BFD-like [2Fe-2S]-binding domain"/>
    <property type="match status" value="1"/>
</dbReference>
<dbReference type="GO" id="GO:0046872">
    <property type="term" value="F:metal ion binding"/>
    <property type="evidence" value="ECO:0007669"/>
    <property type="project" value="UniProtKB-KW"/>
</dbReference>
<dbReference type="PANTHER" id="PTHR43809">
    <property type="entry name" value="NITRITE REDUCTASE (NADH) LARGE SUBUNIT"/>
    <property type="match status" value="1"/>
</dbReference>
<gene>
    <name evidence="12" type="ORF">SAMN04489718_1095</name>
</gene>
<keyword evidence="9" id="KW-0411">Iron-sulfur</keyword>
<dbReference type="GO" id="GO:0016491">
    <property type="term" value="F:oxidoreductase activity"/>
    <property type="evidence" value="ECO:0007669"/>
    <property type="project" value="UniProtKB-KW"/>
</dbReference>
<evidence type="ECO:0000256" key="8">
    <source>
        <dbReference type="ARBA" id="ARBA00023004"/>
    </source>
</evidence>
<dbReference type="InterPro" id="IPR041854">
    <property type="entry name" value="BFD-like_2Fe2S-bd_dom_sf"/>
</dbReference>
<sequence length="484" mass="51211">MNRVVIIGHGPAGHRLAERLRAGDGSARITVLGAREEGPYNPALFTRAMTAGLPLEWMALPGHDEDVLLHRSRATSIDRENRVVRTADGAHHPYDRLVLATGAGEHVPDLAGLRRADGALDERVRSPRCPRDCLGLRAELGPDTAVTVLGGGLLGVESAHALAAAGHQVTLVHRGSRLMSRELDSAAAEIVAERLRATGVTVRLGEIPVELSSGELSLRDIEPVRTDALLLCTGTRPNTELAAAAGLDVAADGIAVDESLRTADPRVYALGDCARHPAVRRGTLETTWNQADALAGILLDSGRESHYHHVEVTRARGNGLEVTCLGPAELLPDETPGIEHVTFHDRGRYRYARLALHGERLAAATLVGLEEAGAELTRLHETGGPVPSNRLALLLGHERRADTGAPPVTDKVLCHCNNVSESTLTAAFHAGAEDVTALAAATRATTGCGSCTDSVRRLCEALSAAAPPENSHERAFPAEEEDAA</sequence>
<comment type="cofactor">
    <cofactor evidence="2">
        <name>[4Fe-4S] cluster</name>
        <dbReference type="ChEBI" id="CHEBI:49883"/>
    </cofactor>
</comment>
<accession>A0A1H0ZK09</accession>
<dbReference type="Pfam" id="PF04324">
    <property type="entry name" value="Fer2_BFD"/>
    <property type="match status" value="1"/>
</dbReference>
<dbReference type="InterPro" id="IPR052034">
    <property type="entry name" value="NasD-like"/>
</dbReference>
<dbReference type="PRINTS" id="PR00411">
    <property type="entry name" value="PNDRDTASEI"/>
</dbReference>
<keyword evidence="7" id="KW-0560">Oxidoreductase</keyword>
<dbReference type="Proteomes" id="UP000199301">
    <property type="component" value="Unassembled WGS sequence"/>
</dbReference>
<dbReference type="PANTHER" id="PTHR43809:SF1">
    <property type="entry name" value="NITRITE REDUCTASE (NADH) LARGE SUBUNIT"/>
    <property type="match status" value="1"/>
</dbReference>
<dbReference type="InterPro" id="IPR023753">
    <property type="entry name" value="FAD/NAD-binding_dom"/>
</dbReference>
<name>A0A1H0ZK09_9ACTN</name>
<dbReference type="Gene3D" id="3.50.50.60">
    <property type="entry name" value="FAD/NAD(P)-binding domain"/>
    <property type="match status" value="2"/>
</dbReference>
<evidence type="ECO:0000256" key="7">
    <source>
        <dbReference type="ARBA" id="ARBA00023002"/>
    </source>
</evidence>
<dbReference type="RefSeq" id="WP_092521536.1">
    <property type="nucleotide sequence ID" value="NZ_FNKO01000001.1"/>
</dbReference>
<evidence type="ECO:0000313" key="13">
    <source>
        <dbReference type="Proteomes" id="UP000199301"/>
    </source>
</evidence>
<dbReference type="GO" id="GO:0051536">
    <property type="term" value="F:iron-sulfur cluster binding"/>
    <property type="evidence" value="ECO:0007669"/>
    <property type="project" value="UniProtKB-KW"/>
</dbReference>
<comment type="pathway">
    <text evidence="3">Nitrogen metabolism; nitrate reduction (assimilation).</text>
</comment>